<dbReference type="AlphaFoldDB" id="A0A177M8R5"/>
<organism evidence="2 3">
    <name type="scientific">Methylomonas methanica</name>
    <dbReference type="NCBI Taxonomy" id="421"/>
    <lineage>
        <taxon>Bacteria</taxon>
        <taxon>Pseudomonadati</taxon>
        <taxon>Pseudomonadota</taxon>
        <taxon>Gammaproteobacteria</taxon>
        <taxon>Methylococcales</taxon>
        <taxon>Methylococcaceae</taxon>
        <taxon>Methylomonas</taxon>
    </lineage>
</organism>
<accession>A0A177M8R5</accession>
<dbReference type="GO" id="GO:0016747">
    <property type="term" value="F:acyltransferase activity, transferring groups other than amino-acyl groups"/>
    <property type="evidence" value="ECO:0007669"/>
    <property type="project" value="InterPro"/>
</dbReference>
<evidence type="ECO:0000259" key="1">
    <source>
        <dbReference type="PROSITE" id="PS51186"/>
    </source>
</evidence>
<dbReference type="RefSeq" id="WP_082880095.1">
    <property type="nucleotide sequence ID" value="NZ_LUUH01000064.1"/>
</dbReference>
<reference evidence="2 3" key="1">
    <citation type="submission" date="2016-03" db="EMBL/GenBank/DDBJ databases">
        <authorList>
            <person name="Ploux O."/>
        </authorList>
    </citation>
    <scope>NUCLEOTIDE SEQUENCE [LARGE SCALE GENOMIC DNA]</scope>
    <source>
        <strain evidence="2 3">R-45371</strain>
    </source>
</reference>
<feature type="domain" description="N-acetyltransferase" evidence="1">
    <location>
        <begin position="14"/>
        <end position="165"/>
    </location>
</feature>
<dbReference type="Gene3D" id="3.40.630.30">
    <property type="match status" value="1"/>
</dbReference>
<dbReference type="Proteomes" id="UP000077763">
    <property type="component" value="Unassembled WGS sequence"/>
</dbReference>
<proteinExistence type="predicted"/>
<dbReference type="EMBL" id="LUUH01000064">
    <property type="protein sequence ID" value="OAI02072.1"/>
    <property type="molecule type" value="Genomic_DNA"/>
</dbReference>
<dbReference type="SUPFAM" id="SSF55729">
    <property type="entry name" value="Acyl-CoA N-acyltransferases (Nat)"/>
    <property type="match status" value="1"/>
</dbReference>
<dbReference type="InterPro" id="IPR016181">
    <property type="entry name" value="Acyl_CoA_acyltransferase"/>
</dbReference>
<comment type="caution">
    <text evidence="2">The sequence shown here is derived from an EMBL/GenBank/DDBJ whole genome shotgun (WGS) entry which is preliminary data.</text>
</comment>
<sequence>MNVETTAYSCNSPLIVRHAVPADADSISQLIYSVAGGCTINPCGDGAELFFSSISTQAIGGYIANADFLYLLGLFGDTLAGVVAVRDARHVFHLFVAPAFQCQGIGTALALRAIELSLAASPSETFTVNSSLLAVPFYARLGFQPQGPGIEENGVAFVPMQLATADLDYALPQPRL</sequence>
<dbReference type="CDD" id="cd04301">
    <property type="entry name" value="NAT_SF"/>
    <property type="match status" value="1"/>
</dbReference>
<gene>
    <name evidence="2" type="ORF">A1353_17200</name>
</gene>
<name>A0A177M8R5_METMH</name>
<dbReference type="InterPro" id="IPR000182">
    <property type="entry name" value="GNAT_dom"/>
</dbReference>
<evidence type="ECO:0000313" key="3">
    <source>
        <dbReference type="Proteomes" id="UP000077763"/>
    </source>
</evidence>
<dbReference type="Pfam" id="PF13673">
    <property type="entry name" value="Acetyltransf_10"/>
    <property type="match status" value="1"/>
</dbReference>
<dbReference type="PROSITE" id="PS51186">
    <property type="entry name" value="GNAT"/>
    <property type="match status" value="1"/>
</dbReference>
<protein>
    <recommendedName>
        <fullName evidence="1">N-acetyltransferase domain-containing protein</fullName>
    </recommendedName>
</protein>
<evidence type="ECO:0000313" key="2">
    <source>
        <dbReference type="EMBL" id="OAI02072.1"/>
    </source>
</evidence>